<evidence type="ECO:0000313" key="2">
    <source>
        <dbReference type="EMBL" id="RJK94211.1"/>
    </source>
</evidence>
<protein>
    <recommendedName>
        <fullName evidence="4">DUF5666 domain-containing protein</fullName>
    </recommendedName>
</protein>
<feature type="compositionally biased region" description="Acidic residues" evidence="1">
    <location>
        <begin position="73"/>
        <end position="84"/>
    </location>
</feature>
<feature type="region of interest" description="Disordered" evidence="1">
    <location>
        <begin position="67"/>
        <end position="116"/>
    </location>
</feature>
<organism evidence="2 3">
    <name type="scientific">Vallicoccus soli</name>
    <dbReference type="NCBI Taxonomy" id="2339232"/>
    <lineage>
        <taxon>Bacteria</taxon>
        <taxon>Bacillati</taxon>
        <taxon>Actinomycetota</taxon>
        <taxon>Actinomycetes</taxon>
        <taxon>Motilibacterales</taxon>
        <taxon>Vallicoccaceae</taxon>
        <taxon>Vallicoccus</taxon>
    </lineage>
</organism>
<dbReference type="EMBL" id="QZEZ01000007">
    <property type="protein sequence ID" value="RJK94211.1"/>
    <property type="molecule type" value="Genomic_DNA"/>
</dbReference>
<comment type="caution">
    <text evidence="2">The sequence shown here is derived from an EMBL/GenBank/DDBJ whole genome shotgun (WGS) entry which is preliminary data.</text>
</comment>
<name>A0A3A3YS88_9ACTN</name>
<feature type="compositionally biased region" description="Pro residues" evidence="1">
    <location>
        <begin position="85"/>
        <end position="116"/>
    </location>
</feature>
<dbReference type="AlphaFoldDB" id="A0A3A3YS88"/>
<sequence>MDAAAGTLTLLVRGGTEKDLRGRTVVVDVPAGVPVLRNDVAAGLADLRVGDEVAVKARRTGTTVVVQRVSAEGPEDVVEPEPEPTVEPTPEPTVEPAPAPEPTVEPEPAPEPTPAP</sequence>
<proteinExistence type="predicted"/>
<dbReference type="Proteomes" id="UP000265614">
    <property type="component" value="Unassembled WGS sequence"/>
</dbReference>
<reference evidence="2 3" key="1">
    <citation type="submission" date="2018-09" db="EMBL/GenBank/DDBJ databases">
        <title>YIM 75000 draft genome.</title>
        <authorList>
            <person name="Tang S."/>
            <person name="Feng Y."/>
        </authorList>
    </citation>
    <scope>NUCLEOTIDE SEQUENCE [LARGE SCALE GENOMIC DNA]</scope>
    <source>
        <strain evidence="2 3">YIM 75000</strain>
    </source>
</reference>
<gene>
    <name evidence="2" type="ORF">D5H78_14550</name>
</gene>
<accession>A0A3A3YS88</accession>
<keyword evidence="3" id="KW-1185">Reference proteome</keyword>
<evidence type="ECO:0008006" key="4">
    <source>
        <dbReference type="Google" id="ProtNLM"/>
    </source>
</evidence>
<evidence type="ECO:0000256" key="1">
    <source>
        <dbReference type="SAM" id="MobiDB-lite"/>
    </source>
</evidence>
<evidence type="ECO:0000313" key="3">
    <source>
        <dbReference type="Proteomes" id="UP000265614"/>
    </source>
</evidence>